<dbReference type="Proteomes" id="UP000095283">
    <property type="component" value="Unplaced"/>
</dbReference>
<evidence type="ECO:0000313" key="2">
    <source>
        <dbReference type="WBParaSite" id="Hba_01205"/>
    </source>
</evidence>
<evidence type="ECO:0000313" key="1">
    <source>
        <dbReference type="Proteomes" id="UP000095283"/>
    </source>
</evidence>
<name>A0A1I7W977_HETBA</name>
<protein>
    <submittedName>
        <fullName evidence="2">Uncharacterized protein</fullName>
    </submittedName>
</protein>
<keyword evidence="1" id="KW-1185">Reference proteome</keyword>
<dbReference type="AlphaFoldDB" id="A0A1I7W977"/>
<accession>A0A1I7W977</accession>
<sequence length="29" mass="3763">MQTYRNAIYSCFYLKNDYYLFLSYCYRFL</sequence>
<dbReference type="WBParaSite" id="Hba_01205">
    <property type="protein sequence ID" value="Hba_01205"/>
    <property type="gene ID" value="Hba_01205"/>
</dbReference>
<reference evidence="2" key="1">
    <citation type="submission" date="2016-11" db="UniProtKB">
        <authorList>
            <consortium name="WormBaseParasite"/>
        </authorList>
    </citation>
    <scope>IDENTIFICATION</scope>
</reference>
<organism evidence="1 2">
    <name type="scientific">Heterorhabditis bacteriophora</name>
    <name type="common">Entomopathogenic nematode worm</name>
    <dbReference type="NCBI Taxonomy" id="37862"/>
    <lineage>
        <taxon>Eukaryota</taxon>
        <taxon>Metazoa</taxon>
        <taxon>Ecdysozoa</taxon>
        <taxon>Nematoda</taxon>
        <taxon>Chromadorea</taxon>
        <taxon>Rhabditida</taxon>
        <taxon>Rhabditina</taxon>
        <taxon>Rhabditomorpha</taxon>
        <taxon>Strongyloidea</taxon>
        <taxon>Heterorhabditidae</taxon>
        <taxon>Heterorhabditis</taxon>
    </lineage>
</organism>
<proteinExistence type="predicted"/>